<dbReference type="AlphaFoldDB" id="A0A3S0P2I2"/>
<dbReference type="Proteomes" id="UP000287910">
    <property type="component" value="Unassembled WGS sequence"/>
</dbReference>
<organism evidence="1 2">
    <name type="scientific">Lysinibacillus antri</name>
    <dbReference type="NCBI Taxonomy" id="2498145"/>
    <lineage>
        <taxon>Bacteria</taxon>
        <taxon>Bacillati</taxon>
        <taxon>Bacillota</taxon>
        <taxon>Bacilli</taxon>
        <taxon>Bacillales</taxon>
        <taxon>Bacillaceae</taxon>
        <taxon>Lysinibacillus</taxon>
    </lineage>
</organism>
<accession>A0A3S0P2I2</accession>
<proteinExistence type="predicted"/>
<evidence type="ECO:0000313" key="2">
    <source>
        <dbReference type="Proteomes" id="UP000287910"/>
    </source>
</evidence>
<gene>
    <name evidence="1" type="ORF">EK386_16400</name>
</gene>
<protein>
    <submittedName>
        <fullName evidence="1">Uncharacterized protein</fullName>
    </submittedName>
</protein>
<dbReference type="RefSeq" id="WP_126660261.1">
    <property type="nucleotide sequence ID" value="NZ_RYYR01000029.1"/>
</dbReference>
<sequence>MKSSLIQNVQLSNIHEIFEEIFSCFTFSKNSEIKSNNVNIFAKLLVIAGDFTGEKVNLSFTVKPIKKSIIKAEDIKEMKDRLTVVSENGGLRKNINKLLGRQSYGVKHIALLKEWIPLIKSYINNSEINKFAEKVLNVSINIESEKLESLIKSLIYILNSEEEVMVMPTSPNKTINIITQEDLLDLIYIKMPSYLKEHIDFNSICALFPDFIILKGDVEVLAFYDEDEIEVELLVIIMETSSESGFEYSIGITEWEEESNLYSTEFIKVSIIGLAKFIEDLLREKNIDFIHYSVIKRLQNILNYNEQKLTNKYL</sequence>
<reference evidence="1 2" key="1">
    <citation type="submission" date="2018-12" db="EMBL/GenBank/DDBJ databases">
        <title>Lysinibacillus antri sp. nov., isolated from a cave soil.</title>
        <authorList>
            <person name="Narsing Rao M.P."/>
            <person name="Zhang H."/>
            <person name="Dong Z.-Y."/>
            <person name="Niu X.-K."/>
            <person name="Zhang K."/>
            <person name="Fang B.-Z."/>
            <person name="Kang Y.-Q."/>
            <person name="Xiao M."/>
            <person name="Li W.-J."/>
        </authorList>
    </citation>
    <scope>NUCLEOTIDE SEQUENCE [LARGE SCALE GENOMIC DNA]</scope>
    <source>
        <strain evidence="1 2">SYSU K30002</strain>
    </source>
</reference>
<evidence type="ECO:0000313" key="1">
    <source>
        <dbReference type="EMBL" id="RUL48815.1"/>
    </source>
</evidence>
<keyword evidence="2" id="KW-1185">Reference proteome</keyword>
<comment type="caution">
    <text evidence="1">The sequence shown here is derived from an EMBL/GenBank/DDBJ whole genome shotgun (WGS) entry which is preliminary data.</text>
</comment>
<dbReference type="EMBL" id="RYYR01000029">
    <property type="protein sequence ID" value="RUL48815.1"/>
    <property type="molecule type" value="Genomic_DNA"/>
</dbReference>
<name>A0A3S0P2I2_9BACI</name>